<evidence type="ECO:0000256" key="2">
    <source>
        <dbReference type="SAM" id="SignalP"/>
    </source>
</evidence>
<evidence type="ECO:0000313" key="4">
    <source>
        <dbReference type="Proteomes" id="UP000645828"/>
    </source>
</evidence>
<proteinExistence type="predicted"/>
<feature type="chain" id="PRO_5032689198" evidence="2">
    <location>
        <begin position="16"/>
        <end position="304"/>
    </location>
</feature>
<dbReference type="AlphaFoldDB" id="A0A811Y4X0"/>
<sequence>MLLLLLGCLLPPTNGKSCLHCWPDLPALVDYDLQILWGTPGPPAELSQSVHSLFLKRDRVFLEPRYLDQDHMEEATAKLFNHIDETIKKFRDDKPSLLEEIRIQKQVFTDRLNKISEELKERAPFLDDTPTLPSSVCLPQHLSFSTISPSWAACNKTCDLHSTLEVINCANCKIHSLICKDPTLCPDGTFSGVRRERKQKRCWERRPLPECRSPEEGKLQVARLSLASSTSSTRDEDRDGLGPYVLNRDSERPAHSSGTGRGTDTRKQTSNHINSRPFSILAKMPTLGTPRSPVNLVLLAITLP</sequence>
<keyword evidence="2" id="KW-0732">Signal</keyword>
<feature type="compositionally biased region" description="Polar residues" evidence="1">
    <location>
        <begin position="268"/>
        <end position="277"/>
    </location>
</feature>
<gene>
    <name evidence="3" type="ORF">NYPRO_LOCUS3411</name>
</gene>
<comment type="caution">
    <text evidence="3">The sequence shown here is derived from an EMBL/GenBank/DDBJ whole genome shotgun (WGS) entry which is preliminary data.</text>
</comment>
<dbReference type="Proteomes" id="UP000645828">
    <property type="component" value="Unassembled WGS sequence"/>
</dbReference>
<dbReference type="EMBL" id="CAJHUB010000659">
    <property type="protein sequence ID" value="CAD7670616.1"/>
    <property type="molecule type" value="Genomic_DNA"/>
</dbReference>
<reference evidence="3" key="1">
    <citation type="submission" date="2020-12" db="EMBL/GenBank/DDBJ databases">
        <authorList>
            <consortium name="Molecular Ecology Group"/>
        </authorList>
    </citation>
    <scope>NUCLEOTIDE SEQUENCE</scope>
    <source>
        <strain evidence="3">TBG_1078</strain>
    </source>
</reference>
<protein>
    <submittedName>
        <fullName evidence="3">(raccoon dog) hypothetical protein</fullName>
    </submittedName>
</protein>
<evidence type="ECO:0000256" key="1">
    <source>
        <dbReference type="SAM" id="MobiDB-lite"/>
    </source>
</evidence>
<organism evidence="3 4">
    <name type="scientific">Nyctereutes procyonoides</name>
    <name type="common">Raccoon dog</name>
    <name type="synonym">Canis procyonoides</name>
    <dbReference type="NCBI Taxonomy" id="34880"/>
    <lineage>
        <taxon>Eukaryota</taxon>
        <taxon>Metazoa</taxon>
        <taxon>Chordata</taxon>
        <taxon>Craniata</taxon>
        <taxon>Vertebrata</taxon>
        <taxon>Euteleostomi</taxon>
        <taxon>Mammalia</taxon>
        <taxon>Eutheria</taxon>
        <taxon>Laurasiatheria</taxon>
        <taxon>Carnivora</taxon>
        <taxon>Caniformia</taxon>
        <taxon>Canidae</taxon>
        <taxon>Nyctereutes</taxon>
    </lineage>
</organism>
<feature type="signal peptide" evidence="2">
    <location>
        <begin position="1"/>
        <end position="15"/>
    </location>
</feature>
<name>A0A811Y4X0_NYCPR</name>
<accession>A0A811Y4X0</accession>
<keyword evidence="4" id="KW-1185">Reference proteome</keyword>
<evidence type="ECO:0000313" key="3">
    <source>
        <dbReference type="EMBL" id="CAD7670616.1"/>
    </source>
</evidence>
<feature type="region of interest" description="Disordered" evidence="1">
    <location>
        <begin position="224"/>
        <end position="277"/>
    </location>
</feature>